<sequence>MAMLQLVSPLPDLCSPPVPNLHMKNQPGLNMAKKLKAQKAAASRFAYMEENIANLERMEEMYNLQQLRHQELLDLQVAQHDHLCDLISNLDDRLTNIESHLDEEYDNASSEEF</sequence>
<proteinExistence type="predicted"/>
<evidence type="ECO:0000313" key="2">
    <source>
        <dbReference type="Proteomes" id="UP001374535"/>
    </source>
</evidence>
<organism evidence="1 2">
    <name type="scientific">Vigna mungo</name>
    <name type="common">Black gram</name>
    <name type="synonym">Phaseolus mungo</name>
    <dbReference type="NCBI Taxonomy" id="3915"/>
    <lineage>
        <taxon>Eukaryota</taxon>
        <taxon>Viridiplantae</taxon>
        <taxon>Streptophyta</taxon>
        <taxon>Embryophyta</taxon>
        <taxon>Tracheophyta</taxon>
        <taxon>Spermatophyta</taxon>
        <taxon>Magnoliopsida</taxon>
        <taxon>eudicotyledons</taxon>
        <taxon>Gunneridae</taxon>
        <taxon>Pentapetalae</taxon>
        <taxon>rosids</taxon>
        <taxon>fabids</taxon>
        <taxon>Fabales</taxon>
        <taxon>Fabaceae</taxon>
        <taxon>Papilionoideae</taxon>
        <taxon>50 kb inversion clade</taxon>
        <taxon>NPAAA clade</taxon>
        <taxon>indigoferoid/millettioid clade</taxon>
        <taxon>Phaseoleae</taxon>
        <taxon>Vigna</taxon>
    </lineage>
</organism>
<dbReference type="AlphaFoldDB" id="A0AAQ3S1W1"/>
<gene>
    <name evidence="1" type="ORF">V8G54_012058</name>
</gene>
<keyword evidence="2" id="KW-1185">Reference proteome</keyword>
<dbReference type="EMBL" id="CP144697">
    <property type="protein sequence ID" value="WVZ14492.1"/>
    <property type="molecule type" value="Genomic_DNA"/>
</dbReference>
<dbReference type="Proteomes" id="UP001374535">
    <property type="component" value="Chromosome 4"/>
</dbReference>
<name>A0AAQ3S1W1_VIGMU</name>
<evidence type="ECO:0000313" key="1">
    <source>
        <dbReference type="EMBL" id="WVZ14492.1"/>
    </source>
</evidence>
<protein>
    <submittedName>
        <fullName evidence="1">Uncharacterized protein</fullName>
    </submittedName>
</protein>
<accession>A0AAQ3S1W1</accession>
<reference evidence="1 2" key="1">
    <citation type="journal article" date="2023" name="Life. Sci Alliance">
        <title>Evolutionary insights into 3D genome organization and epigenetic landscape of Vigna mungo.</title>
        <authorList>
            <person name="Junaid A."/>
            <person name="Singh B."/>
            <person name="Bhatia S."/>
        </authorList>
    </citation>
    <scope>NUCLEOTIDE SEQUENCE [LARGE SCALE GENOMIC DNA]</scope>
    <source>
        <strain evidence="1">Urdbean</strain>
    </source>
</reference>